<dbReference type="EMBL" id="MFNF01000001">
    <property type="protein sequence ID" value="OGH04856.1"/>
    <property type="molecule type" value="Genomic_DNA"/>
</dbReference>
<reference evidence="2 3" key="1">
    <citation type="journal article" date="2016" name="Nat. Commun.">
        <title>Thousands of microbial genomes shed light on interconnected biogeochemical processes in an aquifer system.</title>
        <authorList>
            <person name="Anantharaman K."/>
            <person name="Brown C.T."/>
            <person name="Hug L.A."/>
            <person name="Sharon I."/>
            <person name="Castelle C.J."/>
            <person name="Probst A.J."/>
            <person name="Thomas B.C."/>
            <person name="Singh A."/>
            <person name="Wilkins M.J."/>
            <person name="Karaoz U."/>
            <person name="Brodie E.L."/>
            <person name="Williams K.H."/>
            <person name="Hubbard S.S."/>
            <person name="Banfield J.F."/>
        </authorList>
    </citation>
    <scope>NUCLEOTIDE SEQUENCE [LARGE SCALE GENOMIC DNA]</scope>
</reference>
<dbReference type="InterPro" id="IPR041519">
    <property type="entry name" value="HEPN_RiboL-PSP"/>
</dbReference>
<proteinExistence type="predicted"/>
<dbReference type="Proteomes" id="UP000177583">
    <property type="component" value="Unassembled WGS sequence"/>
</dbReference>
<sequence>MEKALLQFNENLKKVCDLGGIANAVGILTHGSLDLSDLLRAQVVFTVSALDQVVHEFIRVGIIESFSGIRVKCDLLNRRFSEFQVIDTQTEIGISELNQLDARIRELHSYKTFQRPKKIAEGFSLISKGDIWEKVAKELNFPEVDIVKRLELIVDRRNKIAHEADLDPVNPGFRWPIDSGQIDETVAFIDSVAKAMYNALKT</sequence>
<evidence type="ECO:0000313" key="3">
    <source>
        <dbReference type="Proteomes" id="UP000177583"/>
    </source>
</evidence>
<protein>
    <recommendedName>
        <fullName evidence="1">RiboL-PSP-HEPN domain-containing protein</fullName>
    </recommendedName>
</protein>
<evidence type="ECO:0000259" key="1">
    <source>
        <dbReference type="Pfam" id="PF18735"/>
    </source>
</evidence>
<name>A0A1F6H3F0_9PROT</name>
<dbReference type="AlphaFoldDB" id="A0A1F6H3F0"/>
<dbReference type="Pfam" id="PF18735">
    <property type="entry name" value="HEPN_RiboL-PSP"/>
    <property type="match status" value="1"/>
</dbReference>
<gene>
    <name evidence="2" type="ORF">A2557_07695</name>
</gene>
<feature type="domain" description="RiboL-PSP-HEPN" evidence="1">
    <location>
        <begin position="34"/>
        <end position="201"/>
    </location>
</feature>
<evidence type="ECO:0000313" key="2">
    <source>
        <dbReference type="EMBL" id="OGH04856.1"/>
    </source>
</evidence>
<comment type="caution">
    <text evidence="2">The sequence shown here is derived from an EMBL/GenBank/DDBJ whole genome shotgun (WGS) entry which is preliminary data.</text>
</comment>
<organism evidence="2 3">
    <name type="scientific">Candidatus Lambdaproteobacteria bacterium RIFOXYD2_FULL_56_26</name>
    <dbReference type="NCBI Taxonomy" id="1817773"/>
    <lineage>
        <taxon>Bacteria</taxon>
        <taxon>Pseudomonadati</taxon>
        <taxon>Pseudomonadota</taxon>
        <taxon>Candidatus Lambdaproteobacteria</taxon>
    </lineage>
</organism>
<accession>A0A1F6H3F0</accession>